<organism evidence="12 13">
    <name type="scientific">Eublepharis macularius</name>
    <name type="common">Leopard gecko</name>
    <name type="synonym">Cyrtodactylus macularius</name>
    <dbReference type="NCBI Taxonomy" id="481883"/>
    <lineage>
        <taxon>Eukaryota</taxon>
        <taxon>Metazoa</taxon>
        <taxon>Chordata</taxon>
        <taxon>Craniata</taxon>
        <taxon>Vertebrata</taxon>
        <taxon>Euteleostomi</taxon>
        <taxon>Lepidosauria</taxon>
        <taxon>Squamata</taxon>
        <taxon>Bifurcata</taxon>
        <taxon>Gekkota</taxon>
        <taxon>Eublepharidae</taxon>
        <taxon>Eublepharinae</taxon>
        <taxon>Eublepharis</taxon>
    </lineage>
</organism>
<proteinExistence type="inferred from homology"/>
<evidence type="ECO:0000256" key="6">
    <source>
        <dbReference type="ARBA" id="ARBA00022919"/>
    </source>
</evidence>
<comment type="catalytic activity">
    <reaction evidence="8">
        <text>N-(hexadecanoyl)-sphing-4-enine-1-phosphocholine + H2O = N-hexadecanoylsphing-4-enine + phosphocholine + H(+)</text>
        <dbReference type="Rhea" id="RHEA:45644"/>
        <dbReference type="ChEBI" id="CHEBI:15377"/>
        <dbReference type="ChEBI" id="CHEBI:15378"/>
        <dbReference type="ChEBI" id="CHEBI:72959"/>
        <dbReference type="ChEBI" id="CHEBI:78646"/>
        <dbReference type="ChEBI" id="CHEBI:295975"/>
    </reaction>
    <physiologicalReaction direction="left-to-right" evidence="8">
        <dbReference type="Rhea" id="RHEA:45645"/>
    </physiologicalReaction>
</comment>
<dbReference type="RefSeq" id="XP_054840336.1">
    <property type="nucleotide sequence ID" value="XM_054984361.1"/>
</dbReference>
<dbReference type="InterPro" id="IPR036691">
    <property type="entry name" value="Endo/exonu/phosph_ase_sf"/>
</dbReference>
<evidence type="ECO:0000256" key="9">
    <source>
        <dbReference type="SAM" id="MobiDB-lite"/>
    </source>
</evidence>
<feature type="domain" description="Endonuclease/exonuclease/phosphatase" evidence="11">
    <location>
        <begin position="250"/>
        <end position="536"/>
    </location>
</feature>
<comment type="pathway">
    <text evidence="1">Lipid metabolism; sphingolipid metabolism.</text>
</comment>
<evidence type="ECO:0000256" key="2">
    <source>
        <dbReference type="ARBA" id="ARBA00004991"/>
    </source>
</evidence>
<keyword evidence="10" id="KW-1133">Transmembrane helix</keyword>
<dbReference type="Pfam" id="PF03372">
    <property type="entry name" value="Exo_endo_phos"/>
    <property type="match status" value="1"/>
</dbReference>
<evidence type="ECO:0000259" key="11">
    <source>
        <dbReference type="Pfam" id="PF03372"/>
    </source>
</evidence>
<protein>
    <recommendedName>
        <fullName evidence="4">sphingomyelin phosphodiesterase</fullName>
        <ecNumber evidence="4">3.1.4.12</ecNumber>
    </recommendedName>
</protein>
<evidence type="ECO:0000256" key="1">
    <source>
        <dbReference type="ARBA" id="ARBA00004760"/>
    </source>
</evidence>
<evidence type="ECO:0000313" key="12">
    <source>
        <dbReference type="Proteomes" id="UP001190640"/>
    </source>
</evidence>
<reference evidence="13" key="1">
    <citation type="submission" date="2025-08" db="UniProtKB">
        <authorList>
            <consortium name="RefSeq"/>
        </authorList>
    </citation>
    <scope>IDENTIFICATION</scope>
    <source>
        <tissue evidence="13">Blood</tissue>
    </source>
</reference>
<dbReference type="GO" id="GO:0006684">
    <property type="term" value="P:sphingomyelin metabolic process"/>
    <property type="evidence" value="ECO:0007669"/>
    <property type="project" value="TreeGrafter"/>
</dbReference>
<name>A0AA97JMV1_EUBMA</name>
<comment type="similarity">
    <text evidence="3">Belongs to the neutral sphingomyelinase family.</text>
</comment>
<evidence type="ECO:0000256" key="7">
    <source>
        <dbReference type="ARBA" id="ARBA00047268"/>
    </source>
</evidence>
<evidence type="ECO:0000256" key="3">
    <source>
        <dbReference type="ARBA" id="ARBA00006335"/>
    </source>
</evidence>
<feature type="region of interest" description="Disordered" evidence="9">
    <location>
        <begin position="202"/>
        <end position="240"/>
    </location>
</feature>
<feature type="compositionally biased region" description="Polar residues" evidence="9">
    <location>
        <begin position="202"/>
        <end position="217"/>
    </location>
</feature>
<evidence type="ECO:0000256" key="4">
    <source>
        <dbReference type="ARBA" id="ARBA00012369"/>
    </source>
</evidence>
<accession>A0AA97JMV1</accession>
<evidence type="ECO:0000313" key="13">
    <source>
        <dbReference type="RefSeq" id="XP_054840336.1"/>
    </source>
</evidence>
<dbReference type="GO" id="GO:0004767">
    <property type="term" value="F:sphingomyelin phosphodiesterase activity"/>
    <property type="evidence" value="ECO:0007669"/>
    <property type="project" value="UniProtKB-EC"/>
</dbReference>
<evidence type="ECO:0000256" key="5">
    <source>
        <dbReference type="ARBA" id="ARBA00022801"/>
    </source>
</evidence>
<dbReference type="PANTHER" id="PTHR16320:SF9">
    <property type="entry name" value="SPHINGOMYELIN PHOSPHODIESTERASE 5"/>
    <property type="match status" value="1"/>
</dbReference>
<feature type="transmembrane region" description="Helical" evidence="10">
    <location>
        <begin position="94"/>
        <end position="122"/>
    </location>
</feature>
<evidence type="ECO:0000256" key="10">
    <source>
        <dbReference type="SAM" id="Phobius"/>
    </source>
</evidence>
<dbReference type="GO" id="GO:0016020">
    <property type="term" value="C:membrane"/>
    <property type="evidence" value="ECO:0007669"/>
    <property type="project" value="GOC"/>
</dbReference>
<keyword evidence="10" id="KW-0812">Transmembrane</keyword>
<keyword evidence="5" id="KW-0378">Hydrolase</keyword>
<comment type="catalytic activity">
    <reaction evidence="7">
        <text>a sphingomyelin + H2O = phosphocholine + an N-acylsphing-4-enine + H(+)</text>
        <dbReference type="Rhea" id="RHEA:19253"/>
        <dbReference type="ChEBI" id="CHEBI:15377"/>
        <dbReference type="ChEBI" id="CHEBI:15378"/>
        <dbReference type="ChEBI" id="CHEBI:17636"/>
        <dbReference type="ChEBI" id="CHEBI:52639"/>
        <dbReference type="ChEBI" id="CHEBI:295975"/>
        <dbReference type="EC" id="3.1.4.12"/>
    </reaction>
    <physiologicalReaction direction="left-to-right" evidence="7">
        <dbReference type="Rhea" id="RHEA:19254"/>
    </physiologicalReaction>
</comment>
<evidence type="ECO:0000256" key="8">
    <source>
        <dbReference type="ARBA" id="ARBA00049371"/>
    </source>
</evidence>
<dbReference type="EC" id="3.1.4.12" evidence="4"/>
<sequence>MVHLDFTSVVTRKPVLRPLESSEQLLQPAPALPAPAMGLRESPYSSLFLGGLDALARDVLYPSYWLLNQLLALKQTTAEQQAHRSQRWQLPHALHVLALGPLLLLLLVLYMPLSLLGFLLWLPLQATRRPFAYLHTPSQASPEEWLLPGKGKAFQFISSNVCLLPEGLAKFSNLAQTQKRAVHIAQALIGAAGLTAPAHNVSTRGSIQNGSRRQTYGATEASPPRACQRSPRGDTDGTAEVPLLDTKAALPREVTASFPPDLDFLCMQEVFDRHAAAHLLQILAPCYEHIVYDVGTYGLLGCSALKLLNSGLFLASRYPLLAVQYHCYPNGRGEDAFAAKGLLCVQVQLGVSQGQRIVGYLNCTHLHAPEHDAQVRCEQLTLALRWTQLFQDTHTQPGDLVAFDVFCGDLNFDNCSPDDKVEQDHEIFNLYTDPCRIGPGQDQPWALGTLLNYLELYDEAVAMPETMRRTLECAEGREKYLAGPILANVRPGLSPSRSEGRRIDYILYREHHGPAQLKTVVESVSYITQLASCSDHIPVGLRLLVSPVAQPGA</sequence>
<dbReference type="GO" id="GO:0005576">
    <property type="term" value="C:extracellular region"/>
    <property type="evidence" value="ECO:0007669"/>
    <property type="project" value="InterPro"/>
</dbReference>
<dbReference type="InterPro" id="IPR038772">
    <property type="entry name" value="Sph/SMPD2-like"/>
</dbReference>
<dbReference type="CDD" id="cd09078">
    <property type="entry name" value="nSMase"/>
    <property type="match status" value="1"/>
</dbReference>
<keyword evidence="6" id="KW-0443">Lipid metabolism</keyword>
<gene>
    <name evidence="13" type="primary">LOC129333047</name>
</gene>
<keyword evidence="12" id="KW-1185">Reference proteome</keyword>
<dbReference type="Proteomes" id="UP001190640">
    <property type="component" value="Chromosome 7"/>
</dbReference>
<dbReference type="InterPro" id="IPR005135">
    <property type="entry name" value="Endo/exonuclease/phosphatase"/>
</dbReference>
<dbReference type="PANTHER" id="PTHR16320">
    <property type="entry name" value="SPHINGOMYELINASE FAMILY MEMBER"/>
    <property type="match status" value="1"/>
</dbReference>
<dbReference type="GO" id="GO:0005737">
    <property type="term" value="C:cytoplasm"/>
    <property type="evidence" value="ECO:0007669"/>
    <property type="project" value="TreeGrafter"/>
</dbReference>
<dbReference type="SUPFAM" id="SSF56219">
    <property type="entry name" value="DNase I-like"/>
    <property type="match status" value="1"/>
</dbReference>
<dbReference type="Gene3D" id="3.60.10.10">
    <property type="entry name" value="Endonuclease/exonuclease/phosphatase"/>
    <property type="match status" value="1"/>
</dbReference>
<dbReference type="GeneID" id="129333047"/>
<dbReference type="InterPro" id="IPR017766">
    <property type="entry name" value="Sphingomyelinase/PLipase_C"/>
</dbReference>
<comment type="pathway">
    <text evidence="2">Sphingolipid metabolism.</text>
</comment>
<keyword evidence="10" id="KW-0472">Membrane</keyword>
<dbReference type="AlphaFoldDB" id="A0AA97JMV1"/>
<keyword evidence="6" id="KW-0746">Sphingolipid metabolism</keyword>